<dbReference type="Gramene" id="KCW59331">
    <property type="protein sequence ID" value="KCW59331"/>
    <property type="gene ID" value="EUGRSUZ_H02021"/>
</dbReference>
<dbReference type="EMBL" id="KK198760">
    <property type="protein sequence ID" value="KCW59331.1"/>
    <property type="molecule type" value="Genomic_DNA"/>
</dbReference>
<dbReference type="InParanoid" id="A0A059B0A6"/>
<name>A0A059B0A6_EUCGR</name>
<accession>A0A059B0A6</accession>
<dbReference type="AlphaFoldDB" id="A0A059B0A6"/>
<gene>
    <name evidence="1" type="ORF">EUGRSUZ_H02021</name>
</gene>
<organism evidence="1">
    <name type="scientific">Eucalyptus grandis</name>
    <name type="common">Flooded gum</name>
    <dbReference type="NCBI Taxonomy" id="71139"/>
    <lineage>
        <taxon>Eukaryota</taxon>
        <taxon>Viridiplantae</taxon>
        <taxon>Streptophyta</taxon>
        <taxon>Embryophyta</taxon>
        <taxon>Tracheophyta</taxon>
        <taxon>Spermatophyta</taxon>
        <taxon>Magnoliopsida</taxon>
        <taxon>eudicotyledons</taxon>
        <taxon>Gunneridae</taxon>
        <taxon>Pentapetalae</taxon>
        <taxon>rosids</taxon>
        <taxon>malvids</taxon>
        <taxon>Myrtales</taxon>
        <taxon>Myrtaceae</taxon>
        <taxon>Myrtoideae</taxon>
        <taxon>Eucalypteae</taxon>
        <taxon>Eucalyptus</taxon>
    </lineage>
</organism>
<evidence type="ECO:0000313" key="1">
    <source>
        <dbReference type="EMBL" id="KCW59331.1"/>
    </source>
</evidence>
<sequence>MNEFTVEKCRYSLISPNLRIVRPGGEMPKEFVLAKDSTISFMASQEFFHKFRGLVLCIVVGIEDGEKEISFDIMPHVHGQKRNVLSSTLGSFDSDHVWIQYLQSNVLWGVLEGGVDFGQFNETYLRFSIKLRVSGGTVKRLGYMLRCTPLENDLKVMLEDNQLVDPAVLYEDGDGHPYEIAKDFIRRFRERETGG</sequence>
<protein>
    <submittedName>
        <fullName evidence="1">Uncharacterized protein</fullName>
    </submittedName>
</protein>
<reference evidence="1" key="1">
    <citation type="submission" date="2013-07" db="EMBL/GenBank/DDBJ databases">
        <title>The genome of Eucalyptus grandis.</title>
        <authorList>
            <person name="Schmutz J."/>
            <person name="Hayes R."/>
            <person name="Myburg A."/>
            <person name="Tuskan G."/>
            <person name="Grattapaglia D."/>
            <person name="Rokhsar D.S."/>
        </authorList>
    </citation>
    <scope>NUCLEOTIDE SEQUENCE</scope>
    <source>
        <tissue evidence="1">Leaf extractions</tissue>
    </source>
</reference>
<proteinExistence type="predicted"/>